<dbReference type="EMBL" id="CP000774">
    <property type="protein sequence ID" value="ABS64955.1"/>
    <property type="molecule type" value="Genomic_DNA"/>
</dbReference>
<dbReference type="InterPro" id="IPR000888">
    <property type="entry name" value="RmlC-like"/>
</dbReference>
<dbReference type="GO" id="GO:0005829">
    <property type="term" value="C:cytosol"/>
    <property type="evidence" value="ECO:0007669"/>
    <property type="project" value="TreeGrafter"/>
</dbReference>
<feature type="active site" description="Proton donor" evidence="8">
    <location>
        <position position="136"/>
    </location>
</feature>
<dbReference type="GO" id="GO:0000271">
    <property type="term" value="P:polysaccharide biosynthetic process"/>
    <property type="evidence" value="ECO:0007669"/>
    <property type="project" value="TreeGrafter"/>
</dbReference>
<accession>A7HYH2</accession>
<dbReference type="InterPro" id="IPR011051">
    <property type="entry name" value="RmlC_Cupin_sf"/>
</dbReference>
<dbReference type="CDD" id="cd00438">
    <property type="entry name" value="cupin_RmlC"/>
    <property type="match status" value="1"/>
</dbReference>
<evidence type="ECO:0000313" key="11">
    <source>
        <dbReference type="Proteomes" id="UP000006377"/>
    </source>
</evidence>
<dbReference type="KEGG" id="pla:Plav_3351"/>
<dbReference type="Proteomes" id="UP000006377">
    <property type="component" value="Chromosome"/>
</dbReference>
<comment type="function">
    <text evidence="2">Catalyzes the epimerization of the C3' and C5'positions of dTDP-6-deoxy-D-xylo-4-hexulose, forming dTDP-6-deoxy-L-lyxo-4-hexulose.</text>
</comment>
<dbReference type="eggNOG" id="COG1898">
    <property type="taxonomic scope" value="Bacteria"/>
</dbReference>
<reference evidence="10 11" key="1">
    <citation type="journal article" date="2011" name="Stand. Genomic Sci.">
        <title>Complete genome sequence of Parvibaculum lavamentivorans type strain (DS-1(T)).</title>
        <authorList>
            <person name="Schleheck D."/>
            <person name="Weiss M."/>
            <person name="Pitluck S."/>
            <person name="Bruce D."/>
            <person name="Land M.L."/>
            <person name="Han S."/>
            <person name="Saunders E."/>
            <person name="Tapia R."/>
            <person name="Detter C."/>
            <person name="Brettin T."/>
            <person name="Han J."/>
            <person name="Woyke T."/>
            <person name="Goodwin L."/>
            <person name="Pennacchio L."/>
            <person name="Nolan M."/>
            <person name="Cook A.M."/>
            <person name="Kjelleberg S."/>
            <person name="Thomas T."/>
        </authorList>
    </citation>
    <scope>NUCLEOTIDE SEQUENCE [LARGE SCALE GENOMIC DNA]</scope>
    <source>
        <strain evidence="11">DS-1 / DSM 13023 / NCIMB 13966</strain>
    </source>
</reference>
<dbReference type="Pfam" id="PF00908">
    <property type="entry name" value="dTDP_sugar_isom"/>
    <property type="match status" value="1"/>
</dbReference>
<dbReference type="PANTHER" id="PTHR21047">
    <property type="entry name" value="DTDP-6-DEOXY-D-GLUCOSE-3,5 EPIMERASE"/>
    <property type="match status" value="1"/>
</dbReference>
<evidence type="ECO:0000256" key="4">
    <source>
        <dbReference type="ARBA" id="ARBA00019595"/>
    </source>
</evidence>
<evidence type="ECO:0000256" key="5">
    <source>
        <dbReference type="ARBA" id="ARBA00029758"/>
    </source>
</evidence>
<evidence type="ECO:0000313" key="10">
    <source>
        <dbReference type="EMBL" id="ABS64955.1"/>
    </source>
</evidence>
<dbReference type="PANTHER" id="PTHR21047:SF2">
    <property type="entry name" value="THYMIDINE DIPHOSPHO-4-KETO-RHAMNOSE 3,5-EPIMERASE"/>
    <property type="match status" value="1"/>
</dbReference>
<evidence type="ECO:0000256" key="9">
    <source>
        <dbReference type="PIRSR" id="PIRSR600888-3"/>
    </source>
</evidence>
<dbReference type="OrthoDB" id="9800680at2"/>
<keyword evidence="10" id="KW-0413">Isomerase</keyword>
<dbReference type="SUPFAM" id="SSF51182">
    <property type="entry name" value="RmlC-like cupins"/>
    <property type="match status" value="1"/>
</dbReference>
<dbReference type="Gene3D" id="2.60.120.10">
    <property type="entry name" value="Jelly Rolls"/>
    <property type="match status" value="1"/>
</dbReference>
<dbReference type="EC" id="5.1.3.13" evidence="3"/>
<dbReference type="GO" id="GO:0008830">
    <property type="term" value="F:dTDP-4-dehydrorhamnose 3,5-epimerase activity"/>
    <property type="evidence" value="ECO:0007669"/>
    <property type="project" value="UniProtKB-EC"/>
</dbReference>
<dbReference type="InterPro" id="IPR014710">
    <property type="entry name" value="RmlC-like_jellyroll"/>
</dbReference>
<feature type="site" description="Participates in a stacking interaction with the thymidine ring of dTDP-4-oxo-6-deoxyglucose" evidence="9">
    <location>
        <position position="142"/>
    </location>
</feature>
<organism evidence="10 11">
    <name type="scientific">Parvibaculum lavamentivorans (strain DS-1 / DSM 13023 / NCIMB 13966)</name>
    <dbReference type="NCBI Taxonomy" id="402881"/>
    <lineage>
        <taxon>Bacteria</taxon>
        <taxon>Pseudomonadati</taxon>
        <taxon>Pseudomonadota</taxon>
        <taxon>Alphaproteobacteria</taxon>
        <taxon>Hyphomicrobiales</taxon>
        <taxon>Parvibaculaceae</taxon>
        <taxon>Parvibaculum</taxon>
    </lineage>
</organism>
<proteinExistence type="predicted"/>
<dbReference type="HOGENOM" id="CLU_090940_1_0_5"/>
<evidence type="ECO:0000256" key="2">
    <source>
        <dbReference type="ARBA" id="ARBA00001997"/>
    </source>
</evidence>
<name>A7HYH2_PARL1</name>
<sequence length="184" mass="20626">MTGRFEIVDTPLAGLKLLHRRRMGDDRGWLERLFCADELASAGWVWPIAQINRTLTVNKGTVRGMHFQHPPHEEAKLVTCLRGEVLDVAVDLRKNSPTYLGWHGEILSGKNAASLLIPPGFAHGFQTLTSDVEMFYVHSAPYAPQAEDGVRADDPAIAIAWPLEIAERSERDRNFSLVEEREAK</sequence>
<gene>
    <name evidence="10" type="ordered locus">Plav_3351</name>
</gene>
<dbReference type="STRING" id="402881.Plav_3351"/>
<comment type="catalytic activity">
    <reaction evidence="1">
        <text>dTDP-4-dehydro-6-deoxy-alpha-D-glucose = dTDP-4-dehydro-beta-L-rhamnose</text>
        <dbReference type="Rhea" id="RHEA:16969"/>
        <dbReference type="ChEBI" id="CHEBI:57649"/>
        <dbReference type="ChEBI" id="CHEBI:62830"/>
        <dbReference type="EC" id="5.1.3.13"/>
    </reaction>
</comment>
<evidence type="ECO:0000256" key="1">
    <source>
        <dbReference type="ARBA" id="ARBA00001298"/>
    </source>
</evidence>
<dbReference type="AlphaFoldDB" id="A7HYH2"/>
<feature type="active site" description="Proton acceptor" evidence="8">
    <location>
        <position position="66"/>
    </location>
</feature>
<evidence type="ECO:0000256" key="8">
    <source>
        <dbReference type="PIRSR" id="PIRSR600888-1"/>
    </source>
</evidence>
<evidence type="ECO:0000256" key="7">
    <source>
        <dbReference type="ARBA" id="ARBA00033311"/>
    </source>
</evidence>
<evidence type="ECO:0000256" key="3">
    <source>
        <dbReference type="ARBA" id="ARBA00012098"/>
    </source>
</evidence>
<evidence type="ECO:0000256" key="6">
    <source>
        <dbReference type="ARBA" id="ARBA00031424"/>
    </source>
</evidence>
<keyword evidence="11" id="KW-1185">Reference proteome</keyword>
<dbReference type="GO" id="GO:0019305">
    <property type="term" value="P:dTDP-rhamnose biosynthetic process"/>
    <property type="evidence" value="ECO:0007669"/>
    <property type="project" value="TreeGrafter"/>
</dbReference>
<dbReference type="RefSeq" id="WP_012112286.1">
    <property type="nucleotide sequence ID" value="NC_009719.1"/>
</dbReference>
<protein>
    <recommendedName>
        <fullName evidence="4">dTDP-4-dehydrorhamnose 3,5-epimerase</fullName>
        <ecNumber evidence="3">5.1.3.13</ecNumber>
    </recommendedName>
    <alternativeName>
        <fullName evidence="6">Thymidine diphospho-4-keto-rhamnose 3,5-epimerase</fullName>
    </alternativeName>
    <alternativeName>
        <fullName evidence="5">dTDP-4-keto-6-deoxyglucose 3,5-epimerase</fullName>
    </alternativeName>
    <alternativeName>
        <fullName evidence="7">dTDP-6-deoxy-D-xylo-4-hexulose 3,5-epimerase</fullName>
    </alternativeName>
</protein>